<dbReference type="OMA" id="ERREMEF"/>
<feature type="transmembrane region" description="Helical" evidence="1">
    <location>
        <begin position="111"/>
        <end position="130"/>
    </location>
</feature>
<dbReference type="AlphaFoldDB" id="M2N6X6"/>
<dbReference type="KEGG" id="bcom:BAUCODRAFT_30272"/>
<gene>
    <name evidence="2" type="ORF">BAUCODRAFT_30272</name>
</gene>
<dbReference type="RefSeq" id="XP_007672992.1">
    <property type="nucleotide sequence ID" value="XM_007674802.1"/>
</dbReference>
<dbReference type="EMBL" id="KB445551">
    <property type="protein sequence ID" value="EMC99858.1"/>
    <property type="molecule type" value="Genomic_DNA"/>
</dbReference>
<dbReference type="HOGENOM" id="CLU_082501_0_0_1"/>
<evidence type="ECO:0000256" key="1">
    <source>
        <dbReference type="SAM" id="Phobius"/>
    </source>
</evidence>
<sequence length="284" mass="31601">MSLPFHASANRPLLNNAMLPLQIQTQYTPIEDSNVRRRTATTMSTGISTLLHISMTILMLDAALEMALLSSMVYWLNQQTGFFYINYGSSYFSLHGKPANLLTDHGHTTNGAAGTVFVAIGLGGILALCLRSRCVRNHGHVKGFAAFLYNLWLVMTLLSALLTISALIATMYLTAIHAGQKIDIQYASTLHNEPFPNFVAYALLAWTPENWFTAMLQLPLSSASDRSIISTHLTLMKVWKWNLVPLSVLGMAVCVLAFVDRTQKRRVERREMEFGYTGRKSVPS</sequence>
<dbReference type="OrthoDB" id="3597048at2759"/>
<dbReference type="GeneID" id="19111174"/>
<proteinExistence type="predicted"/>
<feature type="transmembrane region" description="Helical" evidence="1">
    <location>
        <begin position="151"/>
        <end position="173"/>
    </location>
</feature>
<keyword evidence="1" id="KW-0812">Transmembrane</keyword>
<evidence type="ECO:0000313" key="3">
    <source>
        <dbReference type="Proteomes" id="UP000011761"/>
    </source>
</evidence>
<feature type="transmembrane region" description="Helical" evidence="1">
    <location>
        <begin position="241"/>
        <end position="259"/>
    </location>
</feature>
<reference evidence="2 3" key="1">
    <citation type="journal article" date="2012" name="PLoS Pathog.">
        <title>Diverse lifestyles and strategies of plant pathogenesis encoded in the genomes of eighteen Dothideomycetes fungi.</title>
        <authorList>
            <person name="Ohm R.A."/>
            <person name="Feau N."/>
            <person name="Henrissat B."/>
            <person name="Schoch C.L."/>
            <person name="Horwitz B.A."/>
            <person name="Barry K.W."/>
            <person name="Condon B.J."/>
            <person name="Copeland A.C."/>
            <person name="Dhillon B."/>
            <person name="Glaser F."/>
            <person name="Hesse C.N."/>
            <person name="Kosti I."/>
            <person name="LaButti K."/>
            <person name="Lindquist E.A."/>
            <person name="Lucas S."/>
            <person name="Salamov A.A."/>
            <person name="Bradshaw R.E."/>
            <person name="Ciuffetti L."/>
            <person name="Hamelin R.C."/>
            <person name="Kema G.H.J."/>
            <person name="Lawrence C."/>
            <person name="Scott J.A."/>
            <person name="Spatafora J.W."/>
            <person name="Turgeon B.G."/>
            <person name="de Wit P.J.G.M."/>
            <person name="Zhong S."/>
            <person name="Goodwin S.B."/>
            <person name="Grigoriev I.V."/>
        </authorList>
    </citation>
    <scope>NUCLEOTIDE SEQUENCE [LARGE SCALE GENOMIC DNA]</scope>
    <source>
        <strain evidence="2 3">UAMH 10762</strain>
    </source>
</reference>
<evidence type="ECO:0000313" key="2">
    <source>
        <dbReference type="EMBL" id="EMC99858.1"/>
    </source>
</evidence>
<dbReference type="eggNOG" id="ENOG502STMW">
    <property type="taxonomic scope" value="Eukaryota"/>
</dbReference>
<name>M2N6X6_BAUPA</name>
<protein>
    <submittedName>
        <fullName evidence="2">Uncharacterized protein</fullName>
    </submittedName>
</protein>
<dbReference type="Proteomes" id="UP000011761">
    <property type="component" value="Unassembled WGS sequence"/>
</dbReference>
<feature type="transmembrane region" description="Helical" evidence="1">
    <location>
        <begin position="50"/>
        <end position="76"/>
    </location>
</feature>
<organism evidence="2 3">
    <name type="scientific">Baudoinia panamericana (strain UAMH 10762)</name>
    <name type="common">Angels' share fungus</name>
    <name type="synonym">Baudoinia compniacensis (strain UAMH 10762)</name>
    <dbReference type="NCBI Taxonomy" id="717646"/>
    <lineage>
        <taxon>Eukaryota</taxon>
        <taxon>Fungi</taxon>
        <taxon>Dikarya</taxon>
        <taxon>Ascomycota</taxon>
        <taxon>Pezizomycotina</taxon>
        <taxon>Dothideomycetes</taxon>
        <taxon>Dothideomycetidae</taxon>
        <taxon>Mycosphaerellales</taxon>
        <taxon>Teratosphaeriaceae</taxon>
        <taxon>Baudoinia</taxon>
    </lineage>
</organism>
<keyword evidence="1" id="KW-1133">Transmembrane helix</keyword>
<accession>M2N6X6</accession>
<keyword evidence="1" id="KW-0472">Membrane</keyword>
<keyword evidence="3" id="KW-1185">Reference proteome</keyword>